<sequence>MLIRVIAGRVRNYQNYFMTSIDDRRQRPVSPRLIAENSNSHAGDVSLGLPM</sequence>
<evidence type="ECO:0000313" key="2">
    <source>
        <dbReference type="Proteomes" id="UP000070339"/>
    </source>
</evidence>
<reference evidence="1 2" key="1">
    <citation type="journal article" date="2016" name="Int. J. Syst. Evol. Microbiol.">
        <title>Resolving the Complexity of Human Skin Metagenomes Using Single-Molecule Sequencing.</title>
        <authorList>
            <consortium name="NISC Comparative Sequencing Program"/>
            <person name="Tsai Y.C."/>
            <person name="Conlan S."/>
            <person name="Deming C."/>
            <person name="Segre J.A."/>
            <person name="Kong H.H."/>
            <person name="Korlach J."/>
            <person name="Oh J."/>
        </authorList>
    </citation>
    <scope>NUCLEOTIDE SEQUENCE [LARGE SCALE GENOMIC DNA]</scope>
    <source>
        <strain evidence="1 2">1B08</strain>
    </source>
</reference>
<dbReference type="EMBL" id="LTEB01000012">
    <property type="protein sequence ID" value="KXU19133.1"/>
    <property type="molecule type" value="Genomic_DNA"/>
</dbReference>
<keyword evidence="2" id="KW-1185">Reference proteome</keyword>
<gene>
    <name evidence="1" type="ORF">WM41_0243</name>
</gene>
<dbReference type="Proteomes" id="UP000070339">
    <property type="component" value="Unassembled WGS sequence"/>
</dbReference>
<protein>
    <submittedName>
        <fullName evidence="1">Formyltransferase domain protein</fullName>
    </submittedName>
</protein>
<comment type="caution">
    <text evidence="1">The sequence shown here is derived from an EMBL/GenBank/DDBJ whole genome shotgun (WGS) entry which is preliminary data.</text>
</comment>
<organism evidence="1 2">
    <name type="scientific">Corynebacterium simulans</name>
    <dbReference type="NCBI Taxonomy" id="146827"/>
    <lineage>
        <taxon>Bacteria</taxon>
        <taxon>Bacillati</taxon>
        <taxon>Actinomycetota</taxon>
        <taxon>Actinomycetes</taxon>
        <taxon>Mycobacteriales</taxon>
        <taxon>Corynebacteriaceae</taxon>
        <taxon>Corynebacterium</taxon>
    </lineage>
</organism>
<name>A0ABR5VCJ7_9CORY</name>
<evidence type="ECO:0000313" key="1">
    <source>
        <dbReference type="EMBL" id="KXU19133.1"/>
    </source>
</evidence>
<proteinExistence type="predicted"/>
<accession>A0ABR5VCJ7</accession>